<protein>
    <submittedName>
        <fullName evidence="2">Uncharacterized protein</fullName>
    </submittedName>
</protein>
<gene>
    <name evidence="2" type="ORF">GJG86_11820</name>
</gene>
<feature type="region of interest" description="Disordered" evidence="1">
    <location>
        <begin position="190"/>
        <end position="213"/>
    </location>
</feature>
<feature type="compositionally biased region" description="Polar residues" evidence="1">
    <location>
        <begin position="190"/>
        <end position="202"/>
    </location>
</feature>
<sequence length="427" mass="46707">MIVILQKFSAAVLAAVLALLLVGCNGQPNGNEAQRGDGARQAMLEIFDATYQYGALEIPVSSEWAEEFSSDEAGIAFIPGENQCVRLDRYDVGNELRSNSVDDILFEAAEDRFPLQATNGTLKGTPIIKEGCDARSFYATTKIENGELVERGEIYVSGSTLYIVELSYFFGEESELEGIADDLLASVSMQEEASNETQIGTQDDSKAPPSDVLKEDENSKGICLKEAVEISDGIFILRDGMCYSATTAFASGKDGGLLIGGRAEGSVPILMMSEGDSLITTRDKESYAVLPFCEEGYTEDPSTNILVYDEIDGVDPNSLNLSNKQSAAEEILSKKGIAYKDFHWTAPEPTEFSVGRYVGTKWSEDIVEIKNKYYMPDWSVEKTILPVSKTRDGYFTIETDSLLPGDYMINIYTSVSGVAHMFRLVVA</sequence>
<evidence type="ECO:0000313" key="2">
    <source>
        <dbReference type="EMBL" id="MRX83174.1"/>
    </source>
</evidence>
<dbReference type="Proteomes" id="UP000438093">
    <property type="component" value="Unassembled WGS sequence"/>
</dbReference>
<comment type="caution">
    <text evidence="2">The sequence shown here is derived from an EMBL/GenBank/DDBJ whole genome shotgun (WGS) entry which is preliminary data.</text>
</comment>
<dbReference type="EMBL" id="VTFY01000009">
    <property type="protein sequence ID" value="MRX83174.1"/>
    <property type="molecule type" value="Genomic_DNA"/>
</dbReference>
<keyword evidence="3" id="KW-1185">Reference proteome</keyword>
<proteinExistence type="predicted"/>
<dbReference type="AlphaFoldDB" id="A0A6N7RPN6"/>
<dbReference type="PROSITE" id="PS51257">
    <property type="entry name" value="PROKAR_LIPOPROTEIN"/>
    <property type="match status" value="1"/>
</dbReference>
<organism evidence="2 3">
    <name type="scientific">Eggerthella guodeyinii</name>
    <dbReference type="NCBI Taxonomy" id="2690837"/>
    <lineage>
        <taxon>Bacteria</taxon>
        <taxon>Bacillati</taxon>
        <taxon>Actinomycetota</taxon>
        <taxon>Coriobacteriia</taxon>
        <taxon>Eggerthellales</taxon>
        <taxon>Eggerthellaceae</taxon>
        <taxon>Eggerthella</taxon>
    </lineage>
</organism>
<evidence type="ECO:0000256" key="1">
    <source>
        <dbReference type="SAM" id="MobiDB-lite"/>
    </source>
</evidence>
<reference evidence="3" key="1">
    <citation type="submission" date="2019-08" db="EMBL/GenBank/DDBJ databases">
        <title>Arthrobacter sp. nov., isolated from plateau pika and Tibetan wild ass.</title>
        <authorList>
            <person name="Ge Y."/>
        </authorList>
    </citation>
    <scope>NUCLEOTIDE SEQUENCE [LARGE SCALE GENOMIC DNA]</scope>
    <source>
        <strain evidence="3">HF-4214</strain>
    </source>
</reference>
<name>A0A6N7RPN6_9ACTN</name>
<evidence type="ECO:0000313" key="3">
    <source>
        <dbReference type="Proteomes" id="UP000438093"/>
    </source>
</evidence>
<accession>A0A6N7RPN6</accession>